<evidence type="ECO:0000256" key="2">
    <source>
        <dbReference type="ARBA" id="ARBA00022553"/>
    </source>
</evidence>
<gene>
    <name evidence="8" type="primary">Mdc1</name>
    <name evidence="8" type="ORF">UROIND_R14965</name>
</gene>
<comment type="caution">
    <text evidence="8">The sequence shown here is derived from an EMBL/GenBank/DDBJ whole genome shotgun (WGS) entry which is preliminary data.</text>
</comment>
<name>A0A852KHJ2_UROIN</name>
<dbReference type="AlphaFoldDB" id="A0A852KHJ2"/>
<keyword evidence="2" id="KW-0597">Phosphoprotein</keyword>
<evidence type="ECO:0000313" key="9">
    <source>
        <dbReference type="Proteomes" id="UP000654395"/>
    </source>
</evidence>
<evidence type="ECO:0000256" key="6">
    <source>
        <dbReference type="SAM" id="MobiDB-lite"/>
    </source>
</evidence>
<keyword evidence="9" id="KW-1185">Reference proteome</keyword>
<keyword evidence="5" id="KW-0539">Nucleus</keyword>
<dbReference type="EMBL" id="WBNH01002697">
    <property type="protein sequence ID" value="NXX76420.1"/>
    <property type="molecule type" value="Genomic_DNA"/>
</dbReference>
<evidence type="ECO:0000256" key="5">
    <source>
        <dbReference type="ARBA" id="ARBA00023242"/>
    </source>
</evidence>
<evidence type="ECO:0000256" key="4">
    <source>
        <dbReference type="ARBA" id="ARBA00023204"/>
    </source>
</evidence>
<dbReference type="InterPro" id="IPR036420">
    <property type="entry name" value="BRCT_dom_sf"/>
</dbReference>
<dbReference type="GO" id="GO:0006281">
    <property type="term" value="P:DNA repair"/>
    <property type="evidence" value="ECO:0007669"/>
    <property type="project" value="UniProtKB-KW"/>
</dbReference>
<proteinExistence type="predicted"/>
<dbReference type="PANTHER" id="PTHR23196">
    <property type="entry name" value="PAX TRANSCRIPTION ACTIVATION DOMAIN INTERACTING PROTEIN"/>
    <property type="match status" value="1"/>
</dbReference>
<sequence length="236" mass="24965">GVATADPAPPRRSPRLQAREGRGQAEPRPKPRPSRQQVGVFWMGGEGRLLIGGDRGEGGVASRLWLRPLSPLQVEERSPEVTGPRLRPRRGSGSAHPKVLFTGVVASPAMEEALRSLGGSLATSVFECSHLVSDRVRRTVKFLCALARGVPIVTPEWLHQVPEGLGDVGWVLWGHGGPWGHGVGSLGMGWDLWGCGGLLGRGVGSVGSWWPLGTWGGVFGQGVGSVGLWWPFGTGG</sequence>
<dbReference type="SMART" id="SM00292">
    <property type="entry name" value="BRCT"/>
    <property type="match status" value="1"/>
</dbReference>
<evidence type="ECO:0000259" key="7">
    <source>
        <dbReference type="PROSITE" id="PS50172"/>
    </source>
</evidence>
<feature type="region of interest" description="Disordered" evidence="6">
    <location>
        <begin position="1"/>
        <end position="38"/>
    </location>
</feature>
<keyword evidence="3" id="KW-0227">DNA damage</keyword>
<protein>
    <submittedName>
        <fullName evidence="8">MDC1 protein</fullName>
    </submittedName>
</protein>
<evidence type="ECO:0000256" key="1">
    <source>
        <dbReference type="ARBA" id="ARBA00004123"/>
    </source>
</evidence>
<comment type="subcellular location">
    <subcellularLocation>
        <location evidence="1">Nucleus</location>
    </subcellularLocation>
</comment>
<dbReference type="PANTHER" id="PTHR23196:SF34">
    <property type="entry name" value="MEDIATOR OF DNA DAMAGE CHECKPOINT PROTEIN 1"/>
    <property type="match status" value="1"/>
</dbReference>
<dbReference type="InterPro" id="IPR051579">
    <property type="entry name" value="DDR_Transcriptional_Reg"/>
</dbReference>
<dbReference type="OrthoDB" id="552194at2759"/>
<keyword evidence="4" id="KW-0234">DNA repair</keyword>
<dbReference type="InterPro" id="IPR001357">
    <property type="entry name" value="BRCT_dom"/>
</dbReference>
<organism evidence="8 9">
    <name type="scientific">Urocolius indicus</name>
    <name type="common">Red-faced mousebird</name>
    <name type="synonym">Colius indicus</name>
    <dbReference type="NCBI Taxonomy" id="458196"/>
    <lineage>
        <taxon>Eukaryota</taxon>
        <taxon>Metazoa</taxon>
        <taxon>Chordata</taxon>
        <taxon>Craniata</taxon>
        <taxon>Vertebrata</taxon>
        <taxon>Euteleostomi</taxon>
        <taxon>Archelosauria</taxon>
        <taxon>Archosauria</taxon>
        <taxon>Dinosauria</taxon>
        <taxon>Saurischia</taxon>
        <taxon>Theropoda</taxon>
        <taxon>Coelurosauria</taxon>
        <taxon>Aves</taxon>
        <taxon>Neognathae</taxon>
        <taxon>Neoaves</taxon>
        <taxon>Telluraves</taxon>
        <taxon>Coraciimorphae</taxon>
        <taxon>Coliiformes</taxon>
        <taxon>Coliidae</taxon>
        <taxon>Urocolius</taxon>
    </lineage>
</organism>
<evidence type="ECO:0000313" key="8">
    <source>
        <dbReference type="EMBL" id="NXX76420.1"/>
    </source>
</evidence>
<dbReference type="Gene3D" id="3.40.50.10190">
    <property type="entry name" value="BRCT domain"/>
    <property type="match status" value="1"/>
</dbReference>
<reference evidence="8" key="1">
    <citation type="submission" date="2020-02" db="EMBL/GenBank/DDBJ databases">
        <title>Bird 10,000 Genomes (B10K) Project - Family phase.</title>
        <authorList>
            <person name="Zhang G."/>
        </authorList>
    </citation>
    <scope>NUCLEOTIDE SEQUENCE</scope>
    <source>
        <strain evidence="8">B10K-DU-030-59</strain>
    </source>
</reference>
<feature type="non-terminal residue" evidence="8">
    <location>
        <position position="236"/>
    </location>
</feature>
<dbReference type="Proteomes" id="UP000654395">
    <property type="component" value="Unassembled WGS sequence"/>
</dbReference>
<feature type="compositionally biased region" description="Basic and acidic residues" evidence="6">
    <location>
        <begin position="17"/>
        <end position="29"/>
    </location>
</feature>
<feature type="domain" description="BRCT" evidence="7">
    <location>
        <begin position="96"/>
        <end position="160"/>
    </location>
</feature>
<dbReference type="GO" id="GO:0005634">
    <property type="term" value="C:nucleus"/>
    <property type="evidence" value="ECO:0007669"/>
    <property type="project" value="UniProtKB-SubCell"/>
</dbReference>
<dbReference type="SUPFAM" id="SSF52113">
    <property type="entry name" value="BRCT domain"/>
    <property type="match status" value="1"/>
</dbReference>
<feature type="non-terminal residue" evidence="8">
    <location>
        <position position="1"/>
    </location>
</feature>
<evidence type="ECO:0000256" key="3">
    <source>
        <dbReference type="ARBA" id="ARBA00022763"/>
    </source>
</evidence>
<dbReference type="PROSITE" id="PS50172">
    <property type="entry name" value="BRCT"/>
    <property type="match status" value="1"/>
</dbReference>
<accession>A0A852KHJ2</accession>
<dbReference type="Pfam" id="PF16770">
    <property type="entry name" value="RTT107_BRCT_5"/>
    <property type="match status" value="1"/>
</dbReference>
<dbReference type="CDD" id="cd17744">
    <property type="entry name" value="BRCT_MDC1_rpt1"/>
    <property type="match status" value="1"/>
</dbReference>